<keyword evidence="1" id="KW-0812">Transmembrane</keyword>
<feature type="transmembrane region" description="Helical" evidence="1">
    <location>
        <begin position="124"/>
        <end position="144"/>
    </location>
</feature>
<dbReference type="RefSeq" id="WP_283172901.1">
    <property type="nucleotide sequence ID" value="NZ_JAPNOA010000018.1"/>
</dbReference>
<comment type="caution">
    <text evidence="2">The sequence shown here is derived from an EMBL/GenBank/DDBJ whole genome shotgun (WGS) entry which is preliminary data.</text>
</comment>
<accession>A0A9X3EDH0</accession>
<feature type="transmembrane region" description="Helical" evidence="1">
    <location>
        <begin position="70"/>
        <end position="88"/>
    </location>
</feature>
<protein>
    <submittedName>
        <fullName evidence="2">Uncharacterized protein</fullName>
    </submittedName>
</protein>
<keyword evidence="1" id="KW-1133">Transmembrane helix</keyword>
<dbReference type="Proteomes" id="UP001150830">
    <property type="component" value="Unassembled WGS sequence"/>
</dbReference>
<organism evidence="2 3">
    <name type="scientific">Parathalassolituus penaei</name>
    <dbReference type="NCBI Taxonomy" id="2997323"/>
    <lineage>
        <taxon>Bacteria</taxon>
        <taxon>Pseudomonadati</taxon>
        <taxon>Pseudomonadota</taxon>
        <taxon>Gammaproteobacteria</taxon>
        <taxon>Oceanospirillales</taxon>
        <taxon>Oceanospirillaceae</taxon>
        <taxon>Parathalassolituus</taxon>
    </lineage>
</organism>
<name>A0A9X3EDH0_9GAMM</name>
<feature type="transmembrane region" description="Helical" evidence="1">
    <location>
        <begin position="97"/>
        <end position="118"/>
    </location>
</feature>
<keyword evidence="3" id="KW-1185">Reference proteome</keyword>
<evidence type="ECO:0000313" key="2">
    <source>
        <dbReference type="EMBL" id="MCY0964690.1"/>
    </source>
</evidence>
<reference evidence="2" key="1">
    <citation type="submission" date="2022-11" db="EMBL/GenBank/DDBJ databases">
        <title>Parathalassolutuus dongxingensis gen. nov., sp. nov., a novel member of family Oceanospirillaceae isolated from a coastal shrimp pond in Guangxi, China.</title>
        <authorList>
            <person name="Chen H."/>
        </authorList>
    </citation>
    <scope>NUCLEOTIDE SEQUENCE</scope>
    <source>
        <strain evidence="2">G-43</strain>
    </source>
</reference>
<evidence type="ECO:0000313" key="3">
    <source>
        <dbReference type="Proteomes" id="UP001150830"/>
    </source>
</evidence>
<gene>
    <name evidence="2" type="ORF">OUO13_05795</name>
</gene>
<keyword evidence="1" id="KW-0472">Membrane</keyword>
<dbReference type="EMBL" id="JAPNOA010000018">
    <property type="protein sequence ID" value="MCY0964690.1"/>
    <property type="molecule type" value="Genomic_DNA"/>
</dbReference>
<dbReference type="AlphaFoldDB" id="A0A9X3EDH0"/>
<evidence type="ECO:0000256" key="1">
    <source>
        <dbReference type="SAM" id="Phobius"/>
    </source>
</evidence>
<proteinExistence type="predicted"/>
<feature type="transmembrane region" description="Helical" evidence="1">
    <location>
        <begin position="32"/>
        <end position="50"/>
    </location>
</feature>
<sequence length="162" mass="18006">MRRSSTVSIRPDMAPGLIFRESDMSLTWYKTGLRLIAVIQCTLGIGYLLFPMQLLAAMQQNLPPADMQWPLGMLAARFLAYGVGFWIISNQPAPHRLWIQLMGMIQLIDLGVELMLLLTGTLQLSQVGVAMFNAVWISLFCWLARPAHVPSGRNHPAQGASV</sequence>